<feature type="transmembrane region" description="Helical" evidence="1">
    <location>
        <begin position="15"/>
        <end position="38"/>
    </location>
</feature>
<comment type="caution">
    <text evidence="4">The sequence shown here is derived from an EMBL/GenBank/DDBJ whole genome shotgun (WGS) entry which is preliminary data.</text>
</comment>
<protein>
    <submittedName>
        <fullName evidence="4">Phosphodiesterase</fullName>
    </submittedName>
</protein>
<dbReference type="AlphaFoldDB" id="A0AAW4WWI2"/>
<feature type="domain" description="GGDEF" evidence="3">
    <location>
        <begin position="117"/>
        <end position="250"/>
    </location>
</feature>
<dbReference type="InterPro" id="IPR029787">
    <property type="entry name" value="Nucleotide_cyclase"/>
</dbReference>
<dbReference type="PANTHER" id="PTHR33121:SF70">
    <property type="entry name" value="SIGNALING PROTEIN YKOW"/>
    <property type="match status" value="1"/>
</dbReference>
<evidence type="ECO:0000313" key="4">
    <source>
        <dbReference type="EMBL" id="MCC3144033.1"/>
    </source>
</evidence>
<dbReference type="SUPFAM" id="SSF141868">
    <property type="entry name" value="EAL domain-like"/>
    <property type="match status" value="1"/>
</dbReference>
<dbReference type="SUPFAM" id="SSF55073">
    <property type="entry name" value="Nucleotide cyclase"/>
    <property type="match status" value="1"/>
</dbReference>
<keyword evidence="1" id="KW-0812">Transmembrane</keyword>
<evidence type="ECO:0000259" key="2">
    <source>
        <dbReference type="PROSITE" id="PS50883"/>
    </source>
</evidence>
<dbReference type="PROSITE" id="PS50883">
    <property type="entry name" value="EAL"/>
    <property type="match status" value="1"/>
</dbReference>
<dbReference type="InterPro" id="IPR035919">
    <property type="entry name" value="EAL_sf"/>
</dbReference>
<dbReference type="InterPro" id="IPR000160">
    <property type="entry name" value="GGDEF_dom"/>
</dbReference>
<evidence type="ECO:0000313" key="5">
    <source>
        <dbReference type="Proteomes" id="UP001199296"/>
    </source>
</evidence>
<dbReference type="SMART" id="SM00267">
    <property type="entry name" value="GGDEF"/>
    <property type="match status" value="1"/>
</dbReference>
<dbReference type="Proteomes" id="UP001199296">
    <property type="component" value="Unassembled WGS sequence"/>
</dbReference>
<dbReference type="InterPro" id="IPR050706">
    <property type="entry name" value="Cyclic-di-GMP_PDE-like"/>
</dbReference>
<reference evidence="4 5" key="1">
    <citation type="submission" date="2021-10" db="EMBL/GenBank/DDBJ databases">
        <authorList>
            <person name="Grouzdev D.S."/>
            <person name="Pantiukh K.S."/>
            <person name="Krutkina M.S."/>
        </authorList>
    </citation>
    <scope>NUCLEOTIDE SEQUENCE [LARGE SCALE GENOMIC DNA]</scope>
    <source>
        <strain evidence="4 5">Z-7514</strain>
    </source>
</reference>
<sequence length="512" mass="59891">MRNNSDKLYNPVKKIVIIYFVFGILWILFSDFIAIYFLNDYASYHQIQSVKGVVFVIITGLFLYYLLVSNLKEIIEKEEELYQQAYFDALTSLPNKRHLDKILNTKINNINKSSQDHNFAVFYIYIENINALMDIKGYTQASNFIEKLSDILKDIKKNDSNSFLANYNYGKFIIINDKADKKKIGQMAEGILEAVQELWQKGEIDYYLNINIGIALYPDSAEDAEGLISAAQIAARSIENEKQNYRFFDQELYSKKLKFENLKRDLRTGLEKEEFYLHYQPKIRLKDKKIVSLEALIRWRHPDLGIISPEEFIPIAEETYLIRDIGYWVLNEVLKQITRWKNNISKEIKVSINLSPLELSNPNAIKNMEAIFKNYNLKEELIEFEITENVFLDKKYNFVNILNQLKARGFTIALDDFGSGYSSLNYLSYLPIDNLKIDKSFIDDLEMEKNQLLTQLIIRLSHSLKFDVIAEGVESKEQLVLLEKLNCDQVQGYYFHEALSPQKIEELLKNDI</sequence>
<organism evidence="4 5">
    <name type="scientific">Halanaerobium polyolivorans</name>
    <dbReference type="NCBI Taxonomy" id="2886943"/>
    <lineage>
        <taxon>Bacteria</taxon>
        <taxon>Bacillati</taxon>
        <taxon>Bacillota</taxon>
        <taxon>Clostridia</taxon>
        <taxon>Halanaerobiales</taxon>
        <taxon>Halanaerobiaceae</taxon>
        <taxon>Halanaerobium</taxon>
    </lineage>
</organism>
<dbReference type="Gene3D" id="3.30.70.270">
    <property type="match status" value="1"/>
</dbReference>
<dbReference type="Pfam" id="PF00990">
    <property type="entry name" value="GGDEF"/>
    <property type="match status" value="1"/>
</dbReference>
<dbReference type="NCBIfam" id="TIGR00254">
    <property type="entry name" value="GGDEF"/>
    <property type="match status" value="1"/>
</dbReference>
<dbReference type="EMBL" id="JAJFAT010000002">
    <property type="protein sequence ID" value="MCC3144033.1"/>
    <property type="molecule type" value="Genomic_DNA"/>
</dbReference>
<dbReference type="Pfam" id="PF00563">
    <property type="entry name" value="EAL"/>
    <property type="match status" value="1"/>
</dbReference>
<feature type="domain" description="EAL" evidence="2">
    <location>
        <begin position="259"/>
        <end position="512"/>
    </location>
</feature>
<dbReference type="CDD" id="cd01948">
    <property type="entry name" value="EAL"/>
    <property type="match status" value="1"/>
</dbReference>
<proteinExistence type="predicted"/>
<evidence type="ECO:0000259" key="3">
    <source>
        <dbReference type="PROSITE" id="PS50887"/>
    </source>
</evidence>
<feature type="transmembrane region" description="Helical" evidence="1">
    <location>
        <begin position="50"/>
        <end position="67"/>
    </location>
</feature>
<accession>A0AAW4WWI2</accession>
<dbReference type="SMART" id="SM00052">
    <property type="entry name" value="EAL"/>
    <property type="match status" value="1"/>
</dbReference>
<dbReference type="InterPro" id="IPR001633">
    <property type="entry name" value="EAL_dom"/>
</dbReference>
<evidence type="ECO:0000256" key="1">
    <source>
        <dbReference type="SAM" id="Phobius"/>
    </source>
</evidence>
<keyword evidence="1" id="KW-0472">Membrane</keyword>
<gene>
    <name evidence="4" type="ORF">LJ207_01710</name>
</gene>
<dbReference type="InterPro" id="IPR043128">
    <property type="entry name" value="Rev_trsase/Diguanyl_cyclase"/>
</dbReference>
<keyword evidence="5" id="KW-1185">Reference proteome</keyword>
<dbReference type="PANTHER" id="PTHR33121">
    <property type="entry name" value="CYCLIC DI-GMP PHOSPHODIESTERASE PDEF"/>
    <property type="match status" value="1"/>
</dbReference>
<dbReference type="PROSITE" id="PS50887">
    <property type="entry name" value="GGDEF"/>
    <property type="match status" value="1"/>
</dbReference>
<dbReference type="Gene3D" id="3.20.20.450">
    <property type="entry name" value="EAL domain"/>
    <property type="match status" value="1"/>
</dbReference>
<dbReference type="GO" id="GO:0071111">
    <property type="term" value="F:cyclic-guanylate-specific phosphodiesterase activity"/>
    <property type="evidence" value="ECO:0007669"/>
    <property type="project" value="InterPro"/>
</dbReference>
<name>A0AAW4WWI2_9FIRM</name>
<keyword evidence="1" id="KW-1133">Transmembrane helix</keyword>
<dbReference type="RefSeq" id="WP_229343501.1">
    <property type="nucleotide sequence ID" value="NZ_JAJFAT010000002.1"/>
</dbReference>